<dbReference type="PANTHER" id="PTHR10380">
    <property type="entry name" value="CUTICLE PROTEIN"/>
    <property type="match status" value="1"/>
</dbReference>
<name>T1GQJ2_MEGSC</name>
<keyword evidence="3" id="KW-0472">Membrane</keyword>
<evidence type="ECO:0000256" key="3">
    <source>
        <dbReference type="SAM" id="Phobius"/>
    </source>
</evidence>
<evidence type="ECO:0000256" key="2">
    <source>
        <dbReference type="PROSITE-ProRule" id="PRU00497"/>
    </source>
</evidence>
<keyword evidence="1 2" id="KW-0193">Cuticle</keyword>
<keyword evidence="3" id="KW-1133">Transmembrane helix</keyword>
<dbReference type="Proteomes" id="UP000015102">
    <property type="component" value="Unassembled WGS sequence"/>
</dbReference>
<evidence type="ECO:0000256" key="4">
    <source>
        <dbReference type="SAM" id="SignalP"/>
    </source>
</evidence>
<dbReference type="OMA" id="PQYEVHS"/>
<dbReference type="EnsemblMetazoa" id="MESCA005900-RA">
    <property type="protein sequence ID" value="MESCA005900-PA"/>
    <property type="gene ID" value="MESCA005900"/>
</dbReference>
<dbReference type="PRINTS" id="PR00947">
    <property type="entry name" value="CUTICLE"/>
</dbReference>
<protein>
    <submittedName>
        <fullName evidence="5">Uncharacterized protein</fullName>
    </submittedName>
</protein>
<dbReference type="STRING" id="36166.T1GQJ2"/>
<keyword evidence="6" id="KW-1185">Reference proteome</keyword>
<dbReference type="InterPro" id="IPR050468">
    <property type="entry name" value="Cuticle_Struct_Prot"/>
</dbReference>
<dbReference type="Pfam" id="PF00379">
    <property type="entry name" value="Chitin_bind_4"/>
    <property type="match status" value="2"/>
</dbReference>
<dbReference type="EMBL" id="CAQQ02150091">
    <property type="status" value="NOT_ANNOTATED_CDS"/>
    <property type="molecule type" value="Genomic_DNA"/>
</dbReference>
<proteinExistence type="predicted"/>
<dbReference type="PROSITE" id="PS51155">
    <property type="entry name" value="CHIT_BIND_RR_2"/>
    <property type="match status" value="2"/>
</dbReference>
<dbReference type="EMBL" id="CAQQ02150090">
    <property type="status" value="NOT_ANNOTATED_CDS"/>
    <property type="molecule type" value="Genomic_DNA"/>
</dbReference>
<dbReference type="PANTHER" id="PTHR10380:SF218">
    <property type="entry name" value="ADULT CUTICLE PROTEIN 65AA-RELATED"/>
    <property type="match status" value="1"/>
</dbReference>
<sequence>MKFAIVFVALFAVALAQDAQIISYKNDNDGLGSYSFNYETSDGESRQEEGHHENIGVEYDALKVQGSYQYYGDDDLPKMKFVIVFAALFALAVAVPVPQNAEILKFENDVQVDGFNYAFETSDGISQSATGQFKQIGEEGAIVQSGSFAFTADDGQRYEVNWIADENGFQPEVLICQLPQKLKLFIIEIFCC</sequence>
<dbReference type="HOGENOM" id="CLU_065450_7_3_1"/>
<organism evidence="5 6">
    <name type="scientific">Megaselia scalaris</name>
    <name type="common">Humpbacked fly</name>
    <name type="synonym">Phora scalaris</name>
    <dbReference type="NCBI Taxonomy" id="36166"/>
    <lineage>
        <taxon>Eukaryota</taxon>
        <taxon>Metazoa</taxon>
        <taxon>Ecdysozoa</taxon>
        <taxon>Arthropoda</taxon>
        <taxon>Hexapoda</taxon>
        <taxon>Insecta</taxon>
        <taxon>Pterygota</taxon>
        <taxon>Neoptera</taxon>
        <taxon>Endopterygota</taxon>
        <taxon>Diptera</taxon>
        <taxon>Brachycera</taxon>
        <taxon>Muscomorpha</taxon>
        <taxon>Platypezoidea</taxon>
        <taxon>Phoridae</taxon>
        <taxon>Megaseliini</taxon>
        <taxon>Megaselia</taxon>
    </lineage>
</organism>
<keyword evidence="4" id="KW-0732">Signal</keyword>
<dbReference type="InterPro" id="IPR000618">
    <property type="entry name" value="Insect_cuticle"/>
</dbReference>
<evidence type="ECO:0000313" key="5">
    <source>
        <dbReference type="EnsemblMetazoa" id="MESCA005900-PA"/>
    </source>
</evidence>
<dbReference type="GO" id="GO:0062129">
    <property type="term" value="C:chitin-based extracellular matrix"/>
    <property type="evidence" value="ECO:0007669"/>
    <property type="project" value="TreeGrafter"/>
</dbReference>
<reference evidence="5" key="2">
    <citation type="submission" date="2015-06" db="UniProtKB">
        <authorList>
            <consortium name="EnsemblMetazoa"/>
        </authorList>
    </citation>
    <scope>IDENTIFICATION</scope>
</reference>
<feature type="chain" id="PRO_5004577082" evidence="4">
    <location>
        <begin position="17"/>
        <end position="192"/>
    </location>
</feature>
<accession>T1GQJ2</accession>
<evidence type="ECO:0000256" key="1">
    <source>
        <dbReference type="ARBA" id="ARBA00022460"/>
    </source>
</evidence>
<keyword evidence="3" id="KW-0812">Transmembrane</keyword>
<feature type="transmembrane region" description="Helical" evidence="3">
    <location>
        <begin position="79"/>
        <end position="97"/>
    </location>
</feature>
<reference evidence="6" key="1">
    <citation type="submission" date="2013-02" db="EMBL/GenBank/DDBJ databases">
        <authorList>
            <person name="Hughes D."/>
        </authorList>
    </citation>
    <scope>NUCLEOTIDE SEQUENCE</scope>
    <source>
        <strain>Durham</strain>
        <strain evidence="6">NC isolate 2 -- Noor lab</strain>
    </source>
</reference>
<dbReference type="GO" id="GO:0008010">
    <property type="term" value="F:structural constituent of chitin-based larval cuticle"/>
    <property type="evidence" value="ECO:0007669"/>
    <property type="project" value="TreeGrafter"/>
</dbReference>
<evidence type="ECO:0000313" key="6">
    <source>
        <dbReference type="Proteomes" id="UP000015102"/>
    </source>
</evidence>
<dbReference type="AlphaFoldDB" id="T1GQJ2"/>
<feature type="signal peptide" evidence="4">
    <location>
        <begin position="1"/>
        <end position="16"/>
    </location>
</feature>